<comment type="caution">
    <text evidence="14">Lacks conserved residue(s) required for the propagation of feature annotation.</text>
</comment>
<comment type="subunit">
    <text evidence="6">Heterotetramer of 2 PyrK and 2 PyrD type B subunits.</text>
</comment>
<dbReference type="HAMAP" id="MF_00224">
    <property type="entry name" value="DHO_dh_type1"/>
    <property type="match status" value="1"/>
</dbReference>
<dbReference type="InterPro" id="IPR033888">
    <property type="entry name" value="DHOD_1B"/>
</dbReference>
<dbReference type="GO" id="GO:0004589">
    <property type="term" value="F:dihydroorotate dehydrogenase (NAD+) activity"/>
    <property type="evidence" value="ECO:0007669"/>
    <property type="project" value="UniProtKB-EC"/>
</dbReference>
<evidence type="ECO:0000256" key="8">
    <source>
        <dbReference type="ARBA" id="ARBA00022490"/>
    </source>
</evidence>
<reference evidence="16 17" key="1">
    <citation type="submission" date="2020-04" db="EMBL/GenBank/DDBJ databases">
        <authorList>
            <person name="Hogendoorn C."/>
        </authorList>
    </citation>
    <scope>NUCLEOTIDE SEQUENCE [LARGE SCALE GENOMIC DNA]</scope>
    <source>
        <strain evidence="16">COOX1</strain>
    </source>
</reference>
<comment type="similarity">
    <text evidence="5 14">Belongs to the dihydroorotate dehydrogenase family. Type 1 subfamily.</text>
</comment>
<organism evidence="16 17">
    <name type="scientific">Kyrpidia spormannii</name>
    <dbReference type="NCBI Taxonomy" id="2055160"/>
    <lineage>
        <taxon>Bacteria</taxon>
        <taxon>Bacillati</taxon>
        <taxon>Bacillota</taxon>
        <taxon>Bacilli</taxon>
        <taxon>Bacillales</taxon>
        <taxon>Alicyclobacillaceae</taxon>
        <taxon>Kyrpidia</taxon>
    </lineage>
</organism>
<dbReference type="CDD" id="cd04740">
    <property type="entry name" value="DHOD_1B_like"/>
    <property type="match status" value="1"/>
</dbReference>
<keyword evidence="11 14" id="KW-0665">Pyrimidine biosynthesis</keyword>
<dbReference type="SUPFAM" id="SSF51395">
    <property type="entry name" value="FMN-linked oxidoreductases"/>
    <property type="match status" value="1"/>
</dbReference>
<evidence type="ECO:0000256" key="9">
    <source>
        <dbReference type="ARBA" id="ARBA00022630"/>
    </source>
</evidence>
<feature type="binding site" evidence="14">
    <location>
        <position position="216"/>
    </location>
    <ligand>
        <name>FMN</name>
        <dbReference type="ChEBI" id="CHEBI:58210"/>
    </ligand>
</feature>
<comment type="subunit">
    <text evidence="7">Homodimer.</text>
</comment>
<evidence type="ECO:0000256" key="6">
    <source>
        <dbReference type="ARBA" id="ARBA00011669"/>
    </source>
</evidence>
<feature type="binding site" evidence="14">
    <location>
        <begin position="264"/>
        <end position="265"/>
    </location>
    <ligand>
        <name>FMN</name>
        <dbReference type="ChEBI" id="CHEBI:58210"/>
    </ligand>
</feature>
<feature type="active site" description="Nucleophile" evidence="14">
    <location>
        <position position="129"/>
    </location>
</feature>
<keyword evidence="8 14" id="KW-0963">Cytoplasm</keyword>
<evidence type="ECO:0000256" key="4">
    <source>
        <dbReference type="ARBA" id="ARBA00004715"/>
    </source>
</evidence>
<comment type="cofactor">
    <cofactor evidence="14">
        <name>FMN</name>
        <dbReference type="ChEBI" id="CHEBI:58210"/>
    </cofactor>
    <text evidence="14">Binds 1 FMN per subunit.</text>
</comment>
<dbReference type="NCBIfam" id="NF005574">
    <property type="entry name" value="PRK07259.1"/>
    <property type="match status" value="1"/>
</dbReference>
<dbReference type="GO" id="GO:0006207">
    <property type="term" value="P:'de novo' pyrimidine nucleobase biosynthetic process"/>
    <property type="evidence" value="ECO:0007669"/>
    <property type="project" value="InterPro"/>
</dbReference>
<dbReference type="NCBIfam" id="TIGR01037">
    <property type="entry name" value="pyrD_sub1_fam"/>
    <property type="match status" value="1"/>
</dbReference>
<keyword evidence="9 14" id="KW-0285">Flavoprotein</keyword>
<comment type="function">
    <text evidence="2">Catalyzes the conversion of dihydroorotate to orotate with NAD(+) as electron acceptor.</text>
</comment>
<dbReference type="InterPro" id="IPR001295">
    <property type="entry name" value="Dihydroorotate_DH_CS"/>
</dbReference>
<feature type="binding site" evidence="14">
    <location>
        <begin position="45"/>
        <end position="46"/>
    </location>
    <ligand>
        <name>FMN</name>
        <dbReference type="ChEBI" id="CHEBI:58210"/>
    </ligand>
</feature>
<feature type="binding site" evidence="14">
    <location>
        <position position="164"/>
    </location>
    <ligand>
        <name>FMN</name>
        <dbReference type="ChEBI" id="CHEBI:58210"/>
    </ligand>
</feature>
<comment type="subcellular location">
    <subcellularLocation>
        <location evidence="3 14">Cytoplasm</location>
    </subcellularLocation>
</comment>
<dbReference type="InterPro" id="IPR005720">
    <property type="entry name" value="Dihydroorotate_DH_cat"/>
</dbReference>
<feature type="binding site" evidence="14">
    <location>
        <position position="126"/>
    </location>
    <ligand>
        <name>substrate</name>
    </ligand>
</feature>
<dbReference type="EC" id="1.3.-.-" evidence="14"/>
<feature type="binding site" evidence="14">
    <location>
        <position position="45"/>
    </location>
    <ligand>
        <name>substrate</name>
    </ligand>
</feature>
<evidence type="ECO:0000313" key="16">
    <source>
        <dbReference type="EMBL" id="CAB3393690.1"/>
    </source>
</evidence>
<protein>
    <recommendedName>
        <fullName evidence="14">Dihydroorotate dehydrogenase</fullName>
        <shortName evidence="14">DHOD</shortName>
        <shortName evidence="14">DHODase</shortName>
        <shortName evidence="14">DHOdehase</shortName>
        <ecNumber evidence="14">1.3.-.-</ecNumber>
    </recommendedName>
</protein>
<dbReference type="PANTHER" id="PTHR48109:SF1">
    <property type="entry name" value="DIHYDROOROTATE DEHYDROGENASE (FUMARATE)"/>
    <property type="match status" value="1"/>
</dbReference>
<dbReference type="InterPro" id="IPR049622">
    <property type="entry name" value="Dihydroorotate_DH_I"/>
</dbReference>
<dbReference type="UniPathway" id="UPA00070">
    <property type="reaction ID" value="UER00945"/>
</dbReference>
<evidence type="ECO:0000256" key="3">
    <source>
        <dbReference type="ARBA" id="ARBA00004496"/>
    </source>
</evidence>
<evidence type="ECO:0000256" key="5">
    <source>
        <dbReference type="ARBA" id="ARBA00008008"/>
    </source>
</evidence>
<comment type="catalytic activity">
    <reaction evidence="14">
        <text>(S)-dihydroorotate + A = orotate + AH2</text>
        <dbReference type="Rhea" id="RHEA:18073"/>
        <dbReference type="ChEBI" id="CHEBI:13193"/>
        <dbReference type="ChEBI" id="CHEBI:17499"/>
        <dbReference type="ChEBI" id="CHEBI:30839"/>
        <dbReference type="ChEBI" id="CHEBI:30864"/>
    </reaction>
</comment>
<dbReference type="GO" id="GO:1990663">
    <property type="term" value="F:dihydroorotate dehydrogenase (fumarate) activity"/>
    <property type="evidence" value="ECO:0007669"/>
    <property type="project" value="UniProtKB-EC"/>
</dbReference>
<accession>A0A6F9EB21</accession>
<dbReference type="RefSeq" id="WP_170085752.1">
    <property type="nucleotide sequence ID" value="NZ_CP047972.1"/>
</dbReference>
<proteinExistence type="inferred from homology"/>
<comment type="pathway">
    <text evidence="4">Pyrimidine metabolism; UMP biosynthesis via de novo pathway; orotate from (S)-dihydroorotate (NAD(+) route): step 1/1.</text>
</comment>
<dbReference type="InterPro" id="IPR024920">
    <property type="entry name" value="Dihydroorotate_DH_1"/>
</dbReference>
<dbReference type="InterPro" id="IPR013785">
    <property type="entry name" value="Aldolase_TIM"/>
</dbReference>
<dbReference type="PIRSF" id="PIRSF000164">
    <property type="entry name" value="DHO_oxidase"/>
    <property type="match status" value="1"/>
</dbReference>
<evidence type="ECO:0000259" key="15">
    <source>
        <dbReference type="Pfam" id="PF01180"/>
    </source>
</evidence>
<evidence type="ECO:0000256" key="14">
    <source>
        <dbReference type="HAMAP-Rule" id="MF_00224"/>
    </source>
</evidence>
<feature type="binding site" evidence="14">
    <location>
        <begin position="69"/>
        <end position="73"/>
    </location>
    <ligand>
        <name>substrate</name>
    </ligand>
</feature>
<dbReference type="FunFam" id="3.20.20.70:FF:000027">
    <property type="entry name" value="Dihydropyrimidine dehydrogenase [NADP(+)]"/>
    <property type="match status" value="1"/>
</dbReference>
<evidence type="ECO:0000313" key="17">
    <source>
        <dbReference type="Proteomes" id="UP000502196"/>
    </source>
</evidence>
<evidence type="ECO:0000256" key="7">
    <source>
        <dbReference type="ARBA" id="ARBA00011738"/>
    </source>
</evidence>
<name>A0A6F9EB21_9BACL</name>
<dbReference type="GO" id="GO:0005737">
    <property type="term" value="C:cytoplasm"/>
    <property type="evidence" value="ECO:0007669"/>
    <property type="project" value="UniProtKB-SubCell"/>
</dbReference>
<dbReference type="InterPro" id="IPR050074">
    <property type="entry name" value="DHO_dehydrogenase"/>
</dbReference>
<feature type="binding site" evidence="14">
    <location>
        <position position="126"/>
    </location>
    <ligand>
        <name>FMN</name>
        <dbReference type="ChEBI" id="CHEBI:58210"/>
    </ligand>
</feature>
<feature type="binding site" evidence="14">
    <location>
        <begin position="191"/>
        <end position="192"/>
    </location>
    <ligand>
        <name>substrate</name>
    </ligand>
</feature>
<evidence type="ECO:0000256" key="13">
    <source>
        <dbReference type="ARBA" id="ARBA00048996"/>
    </source>
</evidence>
<dbReference type="Pfam" id="PF01180">
    <property type="entry name" value="DHO_dh"/>
    <property type="match status" value="1"/>
</dbReference>
<feature type="binding site" evidence="14">
    <location>
        <begin position="242"/>
        <end position="243"/>
    </location>
    <ligand>
        <name>FMN</name>
        <dbReference type="ChEBI" id="CHEBI:58210"/>
    </ligand>
</feature>
<dbReference type="PROSITE" id="PS00911">
    <property type="entry name" value="DHODEHASE_1"/>
    <property type="match status" value="1"/>
</dbReference>
<evidence type="ECO:0000256" key="10">
    <source>
        <dbReference type="ARBA" id="ARBA00022643"/>
    </source>
</evidence>
<comment type="catalytic activity">
    <reaction evidence="13">
        <text>(S)-dihydroorotate + NAD(+) = orotate + NADH + H(+)</text>
        <dbReference type="Rhea" id="RHEA:13513"/>
        <dbReference type="ChEBI" id="CHEBI:15378"/>
        <dbReference type="ChEBI" id="CHEBI:30839"/>
        <dbReference type="ChEBI" id="CHEBI:30864"/>
        <dbReference type="ChEBI" id="CHEBI:57540"/>
        <dbReference type="ChEBI" id="CHEBI:57945"/>
        <dbReference type="EC" id="1.3.1.14"/>
    </reaction>
</comment>
<gene>
    <name evidence="14 16" type="primary">pyrD</name>
    <name evidence="16" type="ORF">COOX1_2040</name>
</gene>
<evidence type="ECO:0000256" key="12">
    <source>
        <dbReference type="ARBA" id="ARBA00023002"/>
    </source>
</evidence>
<keyword evidence="12 14" id="KW-0560">Oxidoreductase</keyword>
<dbReference type="Proteomes" id="UP000502196">
    <property type="component" value="Chromosome"/>
</dbReference>
<dbReference type="EMBL" id="LR792683">
    <property type="protein sequence ID" value="CAB3393690.1"/>
    <property type="molecule type" value="Genomic_DNA"/>
</dbReference>
<dbReference type="GO" id="GO:0044205">
    <property type="term" value="P:'de novo' UMP biosynthetic process"/>
    <property type="evidence" value="ECO:0007669"/>
    <property type="project" value="UniProtKB-UniRule"/>
</dbReference>
<dbReference type="PANTHER" id="PTHR48109">
    <property type="entry name" value="DIHYDROOROTATE DEHYDROGENASE (QUINONE), MITOCHONDRIAL-RELATED"/>
    <property type="match status" value="1"/>
</dbReference>
<feature type="binding site" evidence="14">
    <location>
        <position position="23"/>
    </location>
    <ligand>
        <name>FMN</name>
        <dbReference type="ChEBI" id="CHEBI:58210"/>
    </ligand>
</feature>
<dbReference type="Gene3D" id="3.20.20.70">
    <property type="entry name" value="Aldolase class I"/>
    <property type="match status" value="1"/>
</dbReference>
<evidence type="ECO:0000256" key="1">
    <source>
        <dbReference type="ARBA" id="ARBA00001694"/>
    </source>
</evidence>
<keyword evidence="10 14" id="KW-0288">FMN</keyword>
<dbReference type="AlphaFoldDB" id="A0A6F9EB21"/>
<comment type="catalytic activity">
    <reaction evidence="1">
        <text>(S)-dihydroorotate + fumarate = orotate + succinate</text>
        <dbReference type="Rhea" id="RHEA:30059"/>
        <dbReference type="ChEBI" id="CHEBI:29806"/>
        <dbReference type="ChEBI" id="CHEBI:30031"/>
        <dbReference type="ChEBI" id="CHEBI:30839"/>
        <dbReference type="ChEBI" id="CHEBI:30864"/>
        <dbReference type="EC" id="1.3.98.1"/>
    </reaction>
</comment>
<dbReference type="InterPro" id="IPR012135">
    <property type="entry name" value="Dihydroorotate_DH_1_2"/>
</dbReference>
<evidence type="ECO:0000256" key="11">
    <source>
        <dbReference type="ARBA" id="ARBA00022975"/>
    </source>
</evidence>
<feature type="domain" description="Dihydroorotate dehydrogenase catalytic" evidence="15">
    <location>
        <begin position="6"/>
        <end position="283"/>
    </location>
</feature>
<sequence>MSSDRLSVQVGPLRLKNPVMPASGTFSPDLAEWIDFDQLGALVTKSVTWQPRAGNPGPRCIETPAGMLNAVGIQNKGVENFIIDQLPVYRRWKTPLVVSISGESPEGYARLAHRLTVPGVQTIEVNISCPNLEVGGWSPAMEADGTYRTIRAVREATDLPIWAKLTPNTGDMVSVARAAQEAGADALVVANTLIGMAIDPHTKRPKLGNVTGGLSGPAVKPIVLRMVYQIYPHVNIPIIGCGGISRVDDVLEYLLAGARAVQVGTYNFVNPRGMTEIIRDLDEYVEREGLKSITEIVGQANKGRIFSASCSCSRSSES</sequence>
<evidence type="ECO:0000256" key="2">
    <source>
        <dbReference type="ARBA" id="ARBA00003616"/>
    </source>
</evidence>